<evidence type="ECO:0000256" key="5">
    <source>
        <dbReference type="SAM" id="Phobius"/>
    </source>
</evidence>
<dbReference type="GO" id="GO:0004364">
    <property type="term" value="F:glutathione transferase activity"/>
    <property type="evidence" value="ECO:0007669"/>
    <property type="project" value="TreeGrafter"/>
</dbReference>
<evidence type="ECO:0000256" key="2">
    <source>
        <dbReference type="ARBA" id="ARBA00022692"/>
    </source>
</evidence>
<dbReference type="AlphaFoldDB" id="A0AA40VSI8"/>
<comment type="subcellular location">
    <subcellularLocation>
        <location evidence="1">Membrane</location>
        <topology evidence="1">Multi-pass membrane protein</topology>
    </subcellularLocation>
</comment>
<dbReference type="PANTHER" id="PTHR10250">
    <property type="entry name" value="MICROSOMAL GLUTATHIONE S-TRANSFERASE"/>
    <property type="match status" value="1"/>
</dbReference>
<accession>A0AA40VSI8</accession>
<evidence type="ECO:0000313" key="7">
    <source>
        <dbReference type="Proteomes" id="UP001165986"/>
    </source>
</evidence>
<feature type="transmembrane region" description="Helical" evidence="5">
    <location>
        <begin position="57"/>
        <end position="85"/>
    </location>
</feature>
<name>A0AA40VSI8_9NOST</name>
<dbReference type="SUPFAM" id="SSF161084">
    <property type="entry name" value="MAPEG domain-like"/>
    <property type="match status" value="1"/>
</dbReference>
<dbReference type="Proteomes" id="UP001165986">
    <property type="component" value="Unassembled WGS sequence"/>
</dbReference>
<dbReference type="InterPro" id="IPR023352">
    <property type="entry name" value="MAPEG-like_dom_sf"/>
</dbReference>
<dbReference type="GO" id="GO:0006691">
    <property type="term" value="P:leukotriene metabolic process"/>
    <property type="evidence" value="ECO:0007669"/>
    <property type="project" value="UniProtKB-ARBA"/>
</dbReference>
<evidence type="ECO:0000256" key="3">
    <source>
        <dbReference type="ARBA" id="ARBA00022989"/>
    </source>
</evidence>
<dbReference type="GO" id="GO:0004602">
    <property type="term" value="F:glutathione peroxidase activity"/>
    <property type="evidence" value="ECO:0007669"/>
    <property type="project" value="TreeGrafter"/>
</dbReference>
<keyword evidence="4 5" id="KW-0472">Membrane</keyword>
<dbReference type="EMBL" id="VJXY01000022">
    <property type="protein sequence ID" value="MBD6618047.1"/>
    <property type="molecule type" value="Genomic_DNA"/>
</dbReference>
<dbReference type="Pfam" id="PF01124">
    <property type="entry name" value="MAPEG"/>
    <property type="match status" value="1"/>
</dbReference>
<evidence type="ECO:0000313" key="6">
    <source>
        <dbReference type="EMBL" id="MBD6618047.1"/>
    </source>
</evidence>
<evidence type="ECO:0000256" key="1">
    <source>
        <dbReference type="ARBA" id="ARBA00004141"/>
    </source>
</evidence>
<protein>
    <submittedName>
        <fullName evidence="6">MAPEG family protein</fullName>
    </submittedName>
</protein>
<sequence>MSPGTSLITVLALIVYFGITVNVSRTRVKFKILAPQISGNPYFERSLRIQQNTVEQLILFLPSLWLFSSFVSPVWANVIGIVWIISRIVYAFGYYQAPEKRTVGFAISALMILILLIGSLVGIILTLVKTGF</sequence>
<evidence type="ECO:0000256" key="4">
    <source>
        <dbReference type="ARBA" id="ARBA00023136"/>
    </source>
</evidence>
<keyword evidence="2 5" id="KW-0812">Transmembrane</keyword>
<gene>
    <name evidence="6" type="ORF">FNW02_20005</name>
</gene>
<dbReference type="InterPro" id="IPR050997">
    <property type="entry name" value="MAPEG"/>
</dbReference>
<organism evidence="6 7">
    <name type="scientific">Komarekiella delphini-convector SJRDD-AB1</name>
    <dbReference type="NCBI Taxonomy" id="2593771"/>
    <lineage>
        <taxon>Bacteria</taxon>
        <taxon>Bacillati</taxon>
        <taxon>Cyanobacteriota</taxon>
        <taxon>Cyanophyceae</taxon>
        <taxon>Nostocales</taxon>
        <taxon>Nostocaceae</taxon>
        <taxon>Komarekiella</taxon>
        <taxon>Komarekiella delphini-convector</taxon>
    </lineage>
</organism>
<proteinExistence type="predicted"/>
<keyword evidence="3 5" id="KW-1133">Transmembrane helix</keyword>
<dbReference type="GO" id="GO:0016020">
    <property type="term" value="C:membrane"/>
    <property type="evidence" value="ECO:0007669"/>
    <property type="project" value="UniProtKB-SubCell"/>
</dbReference>
<reference evidence="6" key="1">
    <citation type="submission" date="2019-07" db="EMBL/GenBank/DDBJ databases">
        <title>Toxilogical consequences of a new and cryptic species of cyanobacteria (Komarekiella delphini-convector) recovered from the epidermis of a bottlenose dolphin and 1500 ft. in the air.</title>
        <authorList>
            <person name="Brown A.O."/>
            <person name="Dvorak P."/>
            <person name="Villanueva C.D."/>
            <person name="Foss A.J."/>
            <person name="Garvey A.D."/>
            <person name="Gibson Q.A."/>
            <person name="Johansen J.R."/>
            <person name="Casamatta D.A."/>
        </authorList>
    </citation>
    <scope>NUCLEOTIDE SEQUENCE</scope>
    <source>
        <strain evidence="6">SJRDD-AB1</strain>
    </source>
</reference>
<dbReference type="Gene3D" id="1.20.120.550">
    <property type="entry name" value="Membrane associated eicosanoid/glutathione metabolism-like domain"/>
    <property type="match status" value="1"/>
</dbReference>
<dbReference type="InterPro" id="IPR001129">
    <property type="entry name" value="Membr-assoc_MAPEG"/>
</dbReference>
<dbReference type="RefSeq" id="WP_191759262.1">
    <property type="nucleotide sequence ID" value="NZ_VJXY01000022.1"/>
</dbReference>
<feature type="transmembrane region" description="Helical" evidence="5">
    <location>
        <begin position="6"/>
        <end position="23"/>
    </location>
</feature>
<keyword evidence="7" id="KW-1185">Reference proteome</keyword>
<feature type="transmembrane region" description="Helical" evidence="5">
    <location>
        <begin position="105"/>
        <end position="128"/>
    </location>
</feature>
<comment type="caution">
    <text evidence="6">The sequence shown here is derived from an EMBL/GenBank/DDBJ whole genome shotgun (WGS) entry which is preliminary data.</text>
</comment>
<dbReference type="PANTHER" id="PTHR10250:SF15">
    <property type="entry name" value="MICROSOMAL GLUTATHIONE S-TRANSFERASE-RELATED"/>
    <property type="match status" value="1"/>
</dbReference>